<reference evidence="1 2" key="1">
    <citation type="submission" date="2018-03" db="EMBL/GenBank/DDBJ databases">
        <title>Genomic Encyclopedia of Type Strains, Phase III (KMG-III): the genomes of soil and plant-associated and newly described type strains.</title>
        <authorList>
            <person name="Whitman W."/>
        </authorList>
    </citation>
    <scope>NUCLEOTIDE SEQUENCE [LARGE SCALE GENOMIC DNA]</scope>
    <source>
        <strain evidence="1 2">CGMCC 4.7097</strain>
    </source>
</reference>
<dbReference type="OrthoDB" id="9814707at2"/>
<proteinExistence type="predicted"/>
<dbReference type="InterPro" id="IPR015987">
    <property type="entry name" value="UCP022704"/>
</dbReference>
<dbReference type="RefSeq" id="WP_106617483.1">
    <property type="nucleotide sequence ID" value="NZ_PYAX01000007.1"/>
</dbReference>
<dbReference type="PANTHER" id="PTHR35332:SF2">
    <property type="entry name" value="REGULATION OF ENOLASE PROTEIN 1"/>
    <property type="match status" value="1"/>
</dbReference>
<protein>
    <recommendedName>
        <fullName evidence="3">DUF1349 domain-containing protein</fullName>
    </recommendedName>
</protein>
<keyword evidence="2" id="KW-1185">Reference proteome</keyword>
<organism evidence="1 2">
    <name type="scientific">Saccharothrix carnea</name>
    <dbReference type="NCBI Taxonomy" id="1280637"/>
    <lineage>
        <taxon>Bacteria</taxon>
        <taxon>Bacillati</taxon>
        <taxon>Actinomycetota</taxon>
        <taxon>Actinomycetes</taxon>
        <taxon>Pseudonocardiales</taxon>
        <taxon>Pseudonocardiaceae</taxon>
        <taxon>Saccharothrix</taxon>
    </lineage>
</organism>
<dbReference type="Gene3D" id="2.60.120.200">
    <property type="match status" value="1"/>
</dbReference>
<dbReference type="Pfam" id="PF07081">
    <property type="entry name" value="DUF1349"/>
    <property type="match status" value="1"/>
</dbReference>
<evidence type="ECO:0008006" key="3">
    <source>
        <dbReference type="Google" id="ProtNLM"/>
    </source>
</evidence>
<evidence type="ECO:0000313" key="2">
    <source>
        <dbReference type="Proteomes" id="UP000241118"/>
    </source>
</evidence>
<accession>A0A2P8I7M6</accession>
<dbReference type="AlphaFoldDB" id="A0A2P8I7M6"/>
<dbReference type="EMBL" id="PYAX01000007">
    <property type="protein sequence ID" value="PSL54446.1"/>
    <property type="molecule type" value="Genomic_DNA"/>
</dbReference>
<evidence type="ECO:0000313" key="1">
    <source>
        <dbReference type="EMBL" id="PSL54446.1"/>
    </source>
</evidence>
<gene>
    <name evidence="1" type="ORF">B0I31_107505</name>
</gene>
<dbReference type="SUPFAM" id="SSF49899">
    <property type="entry name" value="Concanavalin A-like lectins/glucanases"/>
    <property type="match status" value="1"/>
</dbReference>
<dbReference type="InterPro" id="IPR009784">
    <property type="entry name" value="DUF1349"/>
</dbReference>
<name>A0A2P8I7M6_SACCR</name>
<dbReference type="Proteomes" id="UP000241118">
    <property type="component" value="Unassembled WGS sequence"/>
</dbReference>
<comment type="caution">
    <text evidence="1">The sequence shown here is derived from an EMBL/GenBank/DDBJ whole genome shotgun (WGS) entry which is preliminary data.</text>
</comment>
<dbReference type="PIRSF" id="PIRSF022704">
    <property type="entry name" value="UCP022704"/>
    <property type="match status" value="1"/>
</dbReference>
<dbReference type="PANTHER" id="PTHR35332">
    <property type="entry name" value="REGULATION OF ENOLASE PROTEIN 1"/>
    <property type="match status" value="1"/>
</dbReference>
<dbReference type="InterPro" id="IPR013320">
    <property type="entry name" value="ConA-like_dom_sf"/>
</dbReference>
<sequence length="191" mass="20992">MGITTGITAFDRDDWRWLNEPRTWTTEDGLTVTSDPETDFWRTTHYGYDRDSGHVLGVPLTGDFTIAASFTADYAAQYDQAGIALWLDDRNWIKAGVELVDDEFQVSTVVTRDFSDWSVVPAGRVGRVTIAAVREGDAVTVRYGVGDTEPTTLLRLAYFPPAAETMVGVMVAAPTGPGFTARFDRVQVTTA</sequence>